<protein>
    <submittedName>
        <fullName evidence="1">Uncharacterized protein</fullName>
    </submittedName>
</protein>
<name>A0A1Y2LA92_9PROT</name>
<organism evidence="1 2">
    <name type="scientific">Thalassospira alkalitolerans</name>
    <dbReference type="NCBI Taxonomy" id="1293890"/>
    <lineage>
        <taxon>Bacteria</taxon>
        <taxon>Pseudomonadati</taxon>
        <taxon>Pseudomonadota</taxon>
        <taxon>Alphaproteobacteria</taxon>
        <taxon>Rhodospirillales</taxon>
        <taxon>Thalassospiraceae</taxon>
        <taxon>Thalassospira</taxon>
    </lineage>
</organism>
<keyword evidence="2" id="KW-1185">Reference proteome</keyword>
<evidence type="ECO:0000313" key="1">
    <source>
        <dbReference type="EMBL" id="OSQ47474.1"/>
    </source>
</evidence>
<sequence>MDVSCLILGLFWLVDQDHRRVGRIGQLLIALKMQVFIPGFIPAFIRACDRYIFSDIAVLNRYAGKIKAR</sequence>
<evidence type="ECO:0000313" key="2">
    <source>
        <dbReference type="Proteomes" id="UP000193396"/>
    </source>
</evidence>
<dbReference type="EMBL" id="JFKB01000008">
    <property type="protein sequence ID" value="OSQ47474.1"/>
    <property type="molecule type" value="Genomic_DNA"/>
</dbReference>
<comment type="caution">
    <text evidence="1">The sequence shown here is derived from an EMBL/GenBank/DDBJ whole genome shotgun (WGS) entry which is preliminary data.</text>
</comment>
<dbReference type="Proteomes" id="UP000193396">
    <property type="component" value="Unassembled WGS sequence"/>
</dbReference>
<gene>
    <name evidence="1" type="ORF">TALK_13190</name>
</gene>
<proteinExistence type="predicted"/>
<accession>A0A1Y2LA92</accession>
<dbReference type="STRING" id="1293890.TALK_13190"/>
<dbReference type="AlphaFoldDB" id="A0A1Y2LA92"/>
<reference evidence="1 2" key="1">
    <citation type="submission" date="2014-03" db="EMBL/GenBank/DDBJ databases">
        <title>The draft genome sequence of Thalassospira alkalitolerans JCM 18968.</title>
        <authorList>
            <person name="Lai Q."/>
            <person name="Shao Z."/>
        </authorList>
    </citation>
    <scope>NUCLEOTIDE SEQUENCE [LARGE SCALE GENOMIC DNA]</scope>
    <source>
        <strain evidence="1 2">JCM 18968</strain>
    </source>
</reference>